<name>A0ABQ2FYB1_9DEIO</name>
<feature type="short sequence motif" description="'HIGH' region" evidence="7">
    <location>
        <begin position="39"/>
        <end position="49"/>
    </location>
</feature>
<keyword evidence="11" id="KW-1185">Reference proteome</keyword>
<dbReference type="InterPro" id="IPR004527">
    <property type="entry name" value="Glu-tRNA-ligase_bac/mito"/>
</dbReference>
<dbReference type="SUPFAM" id="SSF48163">
    <property type="entry name" value="An anticodon-binding domain of class I aminoacyl-tRNA synthetases"/>
    <property type="match status" value="1"/>
</dbReference>
<keyword evidence="2 7" id="KW-0436">Ligase</keyword>
<dbReference type="Gene3D" id="3.40.50.620">
    <property type="entry name" value="HUPs"/>
    <property type="match status" value="1"/>
</dbReference>
<evidence type="ECO:0000259" key="9">
    <source>
        <dbReference type="Pfam" id="PF19269"/>
    </source>
</evidence>
<dbReference type="EMBL" id="BMOL01000001">
    <property type="protein sequence ID" value="GGL66146.1"/>
    <property type="molecule type" value="Genomic_DNA"/>
</dbReference>
<comment type="function">
    <text evidence="7">Catalyzes the attachment of glutamate to tRNA(Glu) in a two-step reaction: glutamate is first activated by ATP to form Glu-AMP and then transferred to the acceptor end of tRNA(Glu).</text>
</comment>
<evidence type="ECO:0000256" key="7">
    <source>
        <dbReference type="HAMAP-Rule" id="MF_00022"/>
    </source>
</evidence>
<dbReference type="InterPro" id="IPR020751">
    <property type="entry name" value="aa-tRNA-synth_I_codon-bd_sub2"/>
</dbReference>
<gene>
    <name evidence="7 10" type="primary">gltX</name>
    <name evidence="10" type="ORF">GCM10010840_00060</name>
</gene>
<keyword evidence="4 7" id="KW-0067">ATP-binding</keyword>
<dbReference type="GO" id="GO:0016874">
    <property type="term" value="F:ligase activity"/>
    <property type="evidence" value="ECO:0007669"/>
    <property type="project" value="UniProtKB-KW"/>
</dbReference>
<dbReference type="InterPro" id="IPR049940">
    <property type="entry name" value="GluQ/Sye"/>
</dbReference>
<dbReference type="InterPro" id="IPR033910">
    <property type="entry name" value="GluRS_core"/>
</dbReference>
<dbReference type="Gene3D" id="1.10.10.350">
    <property type="match status" value="1"/>
</dbReference>
<organism evidence="10 11">
    <name type="scientific">Deinococcus aerolatus</name>
    <dbReference type="NCBI Taxonomy" id="522487"/>
    <lineage>
        <taxon>Bacteria</taxon>
        <taxon>Thermotogati</taxon>
        <taxon>Deinococcota</taxon>
        <taxon>Deinococci</taxon>
        <taxon>Deinococcales</taxon>
        <taxon>Deinococcaceae</taxon>
        <taxon>Deinococcus</taxon>
    </lineage>
</organism>
<dbReference type="EC" id="6.1.1.17" evidence="7"/>
<dbReference type="HAMAP" id="MF_00022">
    <property type="entry name" value="Glu_tRNA_synth_type1"/>
    <property type="match status" value="1"/>
</dbReference>
<evidence type="ECO:0000313" key="10">
    <source>
        <dbReference type="EMBL" id="GGL66146.1"/>
    </source>
</evidence>
<dbReference type="InterPro" id="IPR000924">
    <property type="entry name" value="Glu/Gln-tRNA-synth"/>
</dbReference>
<dbReference type="PANTHER" id="PTHR43311:SF2">
    <property type="entry name" value="GLUTAMATE--TRNA LIGASE, MITOCHONDRIAL-RELATED"/>
    <property type="match status" value="1"/>
</dbReference>
<comment type="catalytic activity">
    <reaction evidence="7">
        <text>tRNA(Glu) + L-glutamate + ATP = L-glutamyl-tRNA(Glu) + AMP + diphosphate</text>
        <dbReference type="Rhea" id="RHEA:23540"/>
        <dbReference type="Rhea" id="RHEA-COMP:9663"/>
        <dbReference type="Rhea" id="RHEA-COMP:9680"/>
        <dbReference type="ChEBI" id="CHEBI:29985"/>
        <dbReference type="ChEBI" id="CHEBI:30616"/>
        <dbReference type="ChEBI" id="CHEBI:33019"/>
        <dbReference type="ChEBI" id="CHEBI:78442"/>
        <dbReference type="ChEBI" id="CHEBI:78520"/>
        <dbReference type="ChEBI" id="CHEBI:456215"/>
        <dbReference type="EC" id="6.1.1.17"/>
    </reaction>
</comment>
<comment type="subunit">
    <text evidence="7">Monomer.</text>
</comment>
<comment type="similarity">
    <text evidence="1 7">Belongs to the class-I aminoacyl-tRNA synthetase family. Glutamate--tRNA ligase type 1 subfamily.</text>
</comment>
<accession>A0ABQ2FYB1</accession>
<dbReference type="PROSITE" id="PS00178">
    <property type="entry name" value="AA_TRNA_LIGASE_I"/>
    <property type="match status" value="1"/>
</dbReference>
<evidence type="ECO:0000256" key="1">
    <source>
        <dbReference type="ARBA" id="ARBA00007894"/>
    </source>
</evidence>
<keyword evidence="7" id="KW-0963">Cytoplasm</keyword>
<comment type="caution">
    <text evidence="10">The sequence shown here is derived from an EMBL/GenBank/DDBJ whole genome shotgun (WGS) entry which is preliminary data.</text>
</comment>
<dbReference type="InterPro" id="IPR008925">
    <property type="entry name" value="aa_tRNA-synth_I_cd-bd_sf"/>
</dbReference>
<dbReference type="PRINTS" id="PR00987">
    <property type="entry name" value="TRNASYNTHGLU"/>
</dbReference>
<dbReference type="InterPro" id="IPR014729">
    <property type="entry name" value="Rossmann-like_a/b/a_fold"/>
</dbReference>
<feature type="domain" description="Aminoacyl-tRNA synthetase class I anticodon-binding" evidence="9">
    <location>
        <begin position="366"/>
        <end position="501"/>
    </location>
</feature>
<dbReference type="Proteomes" id="UP000639973">
    <property type="component" value="Unassembled WGS sequence"/>
</dbReference>
<evidence type="ECO:0000259" key="8">
    <source>
        <dbReference type="Pfam" id="PF00749"/>
    </source>
</evidence>
<evidence type="ECO:0000256" key="4">
    <source>
        <dbReference type="ARBA" id="ARBA00022840"/>
    </source>
</evidence>
<sequence length="505" mass="57057">MRGTAVRTPAANREAEGLPTPRILCLMSSSQPTVTRIAPSPTGDPHVGTAYIGLFNFVLARQGGGRFILRIEDTDRNRYVQGSEKRIFQMMQWLNLTPDESPLQDGPNGPYRQSERTELYGQHARQLVESGHAYYAFETPEELTELREKAQADGTVIAVPSRDLDPEQAQRRVAAGDAAVVRLKVPREGETVVNDLLRDPIHFQNAEIDDKVLLKADGYPTYHLANVVDDHLMGVSDVVRAEEWITSTPIHVLLYRAFGWDAPRFAHMPLLRNADKSKISKRKNPTSVEWYMQQGYLPEAMLNFLATMGWTHPEGQEIFDLAEFERTFRLEDVTLGSPVFDQDKLRWYNGKYLREVLDEEEVTRRLHDHLLAHKSGLPLDSYFRAVTRLLIPRIEVFSDFLDKTGYFWSEDYPVNEKAQKAIDGARELLPELAGRLKNLPSFDAGNLSALFHAYAEERGLKLGKVMPPVRAAVAGTLESPDLPQMLEALGRERVVARVERAARAG</sequence>
<evidence type="ECO:0000256" key="3">
    <source>
        <dbReference type="ARBA" id="ARBA00022741"/>
    </source>
</evidence>
<dbReference type="InterPro" id="IPR020058">
    <property type="entry name" value="Glu/Gln-tRNA-synth_Ib_cat-dom"/>
</dbReference>
<dbReference type="Pfam" id="PF00749">
    <property type="entry name" value="tRNA-synt_1c"/>
    <property type="match status" value="1"/>
</dbReference>
<feature type="short sequence motif" description="'KMSKS' region" evidence="7">
    <location>
        <begin position="278"/>
        <end position="282"/>
    </location>
</feature>
<feature type="domain" description="Glutamyl/glutaminyl-tRNA synthetase class Ib catalytic" evidence="8">
    <location>
        <begin position="34"/>
        <end position="347"/>
    </location>
</feature>
<keyword evidence="3 7" id="KW-0547">Nucleotide-binding</keyword>
<dbReference type="InterPro" id="IPR001412">
    <property type="entry name" value="aa-tRNA-synth_I_CS"/>
</dbReference>
<proteinExistence type="inferred from homology"/>
<dbReference type="Pfam" id="PF19269">
    <property type="entry name" value="Anticodon_2"/>
    <property type="match status" value="1"/>
</dbReference>
<reference evidence="11" key="1">
    <citation type="journal article" date="2019" name="Int. J. Syst. Evol. Microbiol.">
        <title>The Global Catalogue of Microorganisms (GCM) 10K type strain sequencing project: providing services to taxonomists for standard genome sequencing and annotation.</title>
        <authorList>
            <consortium name="The Broad Institute Genomics Platform"/>
            <consortium name="The Broad Institute Genome Sequencing Center for Infectious Disease"/>
            <person name="Wu L."/>
            <person name="Ma J."/>
        </authorList>
    </citation>
    <scope>NUCLEOTIDE SEQUENCE [LARGE SCALE GENOMIC DNA]</scope>
    <source>
        <strain evidence="11">JCM 15442</strain>
    </source>
</reference>
<keyword evidence="5 7" id="KW-0648">Protein biosynthesis</keyword>
<dbReference type="SUPFAM" id="SSF52374">
    <property type="entry name" value="Nucleotidylyl transferase"/>
    <property type="match status" value="1"/>
</dbReference>
<comment type="subcellular location">
    <subcellularLocation>
        <location evidence="7">Cytoplasm</location>
    </subcellularLocation>
</comment>
<dbReference type="InterPro" id="IPR045462">
    <property type="entry name" value="aa-tRNA-synth_I_cd-bd"/>
</dbReference>
<dbReference type="CDD" id="cd00808">
    <property type="entry name" value="GluRS_core"/>
    <property type="match status" value="1"/>
</dbReference>
<evidence type="ECO:0000256" key="6">
    <source>
        <dbReference type="ARBA" id="ARBA00023146"/>
    </source>
</evidence>
<comment type="caution">
    <text evidence="7">Lacks conserved residue(s) required for the propagation of feature annotation.</text>
</comment>
<feature type="binding site" evidence="7">
    <location>
        <position position="281"/>
    </location>
    <ligand>
        <name>ATP</name>
        <dbReference type="ChEBI" id="CHEBI:30616"/>
    </ligand>
</feature>
<protein>
    <recommendedName>
        <fullName evidence="7">Glutamate--tRNA ligase</fullName>
        <ecNumber evidence="7">6.1.1.17</ecNumber>
    </recommendedName>
    <alternativeName>
        <fullName evidence="7">Glutamyl-tRNA synthetase</fullName>
        <shortName evidence="7">GluRS</shortName>
    </alternativeName>
</protein>
<evidence type="ECO:0000313" key="11">
    <source>
        <dbReference type="Proteomes" id="UP000639973"/>
    </source>
</evidence>
<dbReference type="PANTHER" id="PTHR43311">
    <property type="entry name" value="GLUTAMATE--TRNA LIGASE"/>
    <property type="match status" value="1"/>
</dbReference>
<keyword evidence="6 7" id="KW-0030">Aminoacyl-tRNA synthetase</keyword>
<evidence type="ECO:0000256" key="2">
    <source>
        <dbReference type="ARBA" id="ARBA00022598"/>
    </source>
</evidence>
<evidence type="ECO:0000256" key="5">
    <source>
        <dbReference type="ARBA" id="ARBA00022917"/>
    </source>
</evidence>
<dbReference type="NCBIfam" id="TIGR00464">
    <property type="entry name" value="gltX_bact"/>
    <property type="match status" value="1"/>
</dbReference>